<dbReference type="PROSITE" id="PS51186">
    <property type="entry name" value="GNAT"/>
    <property type="match status" value="1"/>
</dbReference>
<protein>
    <recommendedName>
        <fullName evidence="1">N-acetyltransferase domain-containing protein</fullName>
    </recommendedName>
</protein>
<dbReference type="InterPro" id="IPR016181">
    <property type="entry name" value="Acyl_CoA_acyltransferase"/>
</dbReference>
<dbReference type="OrthoDB" id="3389160at2"/>
<dbReference type="RefSeq" id="WP_120176700.1">
    <property type="nucleotide sequence ID" value="NZ_AP018786.1"/>
</dbReference>
<proteinExistence type="predicted"/>
<dbReference type="Gene3D" id="3.40.630.30">
    <property type="match status" value="1"/>
</dbReference>
<keyword evidence="3" id="KW-1185">Reference proteome</keyword>
<dbReference type="EMBL" id="AP018786">
    <property type="protein sequence ID" value="BBF23050.1"/>
    <property type="molecule type" value="Genomic_DNA"/>
</dbReference>
<dbReference type="Proteomes" id="UP000271003">
    <property type="component" value="Chromosome"/>
</dbReference>
<dbReference type="AlphaFoldDB" id="A0A2Z6IAW8"/>
<evidence type="ECO:0000313" key="3">
    <source>
        <dbReference type="Proteomes" id="UP000271003"/>
    </source>
</evidence>
<sequence>MENVKTASTETFVRPPVFTPLASETLRAALESLRCASDVPGVPDDATDRLSALARLACEADEPEHALTLVTSEARGLLLKDASGNGLFSGFILWGPVTKETRAWLAPQGLAADFEVLLIAVEAARRRRGIGRQLLEAALARESAGSRWVLGTGNAPATERFYRAAAWEPAGLEPGYFERAYGHAVFDGNTRLTARSYFMKTAPQA</sequence>
<dbReference type="Pfam" id="PF13508">
    <property type="entry name" value="Acetyltransf_7"/>
    <property type="match status" value="1"/>
</dbReference>
<dbReference type="SUPFAM" id="SSF55729">
    <property type="entry name" value="Acyl-CoA N-acyltransferases (Nat)"/>
    <property type="match status" value="1"/>
</dbReference>
<reference evidence="2 3" key="1">
    <citation type="journal article" date="2018" name="Int. J. Syst. Evol. Microbiol.">
        <title>Mesosutterella multiformis gen. nov., sp. nov., a member of the family Sutterellaceae and Sutterella megalosphaeroides sp. nov., isolated from human faeces.</title>
        <authorList>
            <person name="Sakamoto M."/>
            <person name="Ikeyama N."/>
            <person name="Kunihiro T."/>
            <person name="Iino T."/>
            <person name="Yuki M."/>
            <person name="Ohkuma M."/>
        </authorList>
    </citation>
    <scope>NUCLEOTIDE SEQUENCE [LARGE SCALE GENOMIC DNA]</scope>
    <source>
        <strain evidence="2 3">6FBBBH3</strain>
    </source>
</reference>
<evidence type="ECO:0000259" key="1">
    <source>
        <dbReference type="PROSITE" id="PS51186"/>
    </source>
</evidence>
<evidence type="ECO:0000313" key="2">
    <source>
        <dbReference type="EMBL" id="BBF23050.1"/>
    </source>
</evidence>
<dbReference type="InterPro" id="IPR000182">
    <property type="entry name" value="GNAT_dom"/>
</dbReference>
<dbReference type="KEGG" id="sutt:SUTMEG_09410"/>
<accession>A0A2Z6IAW8</accession>
<dbReference type="GO" id="GO:0016747">
    <property type="term" value="F:acyltransferase activity, transferring groups other than amino-acyl groups"/>
    <property type="evidence" value="ECO:0007669"/>
    <property type="project" value="InterPro"/>
</dbReference>
<name>A0A2Z6IAW8_9BURK</name>
<feature type="domain" description="N-acetyltransferase" evidence="1">
    <location>
        <begin position="40"/>
        <end position="192"/>
    </location>
</feature>
<organism evidence="2 3">
    <name type="scientific">Sutterella megalosphaeroides</name>
    <dbReference type="NCBI Taxonomy" id="2494234"/>
    <lineage>
        <taxon>Bacteria</taxon>
        <taxon>Pseudomonadati</taxon>
        <taxon>Pseudomonadota</taxon>
        <taxon>Betaproteobacteria</taxon>
        <taxon>Burkholderiales</taxon>
        <taxon>Sutterellaceae</taxon>
        <taxon>Sutterella</taxon>
    </lineage>
</organism>
<gene>
    <name evidence="2" type="ORF">SUTMEG_09410</name>
</gene>